<comment type="caution">
    <text evidence="1">The sequence shown here is derived from an EMBL/GenBank/DDBJ whole genome shotgun (WGS) entry which is preliminary data.</text>
</comment>
<protein>
    <submittedName>
        <fullName evidence="1">Uncharacterized protein</fullName>
    </submittedName>
</protein>
<dbReference type="OrthoDB" id="6299693at2759"/>
<reference evidence="1" key="1">
    <citation type="submission" date="2019-05" db="EMBL/GenBank/DDBJ databases">
        <title>Annotation for the trematode Paragonimus heterotremus.</title>
        <authorList>
            <person name="Choi Y.-J."/>
        </authorList>
    </citation>
    <scope>NUCLEOTIDE SEQUENCE</scope>
    <source>
        <strain evidence="1">LC</strain>
    </source>
</reference>
<accession>A0A8J4T3D7</accession>
<dbReference type="AlphaFoldDB" id="A0A8J4T3D7"/>
<dbReference type="Proteomes" id="UP000748531">
    <property type="component" value="Unassembled WGS sequence"/>
</dbReference>
<organism evidence="1 2">
    <name type="scientific">Paragonimus heterotremus</name>
    <dbReference type="NCBI Taxonomy" id="100268"/>
    <lineage>
        <taxon>Eukaryota</taxon>
        <taxon>Metazoa</taxon>
        <taxon>Spiralia</taxon>
        <taxon>Lophotrochozoa</taxon>
        <taxon>Platyhelminthes</taxon>
        <taxon>Trematoda</taxon>
        <taxon>Digenea</taxon>
        <taxon>Plagiorchiida</taxon>
        <taxon>Troglotremata</taxon>
        <taxon>Troglotrematidae</taxon>
        <taxon>Paragonimus</taxon>
    </lineage>
</organism>
<keyword evidence="2" id="KW-1185">Reference proteome</keyword>
<evidence type="ECO:0000313" key="2">
    <source>
        <dbReference type="Proteomes" id="UP000748531"/>
    </source>
</evidence>
<name>A0A8J4T3D7_9TREM</name>
<gene>
    <name evidence="1" type="ORF">PHET_09281</name>
</gene>
<proteinExistence type="predicted"/>
<dbReference type="EMBL" id="LUCH01006063">
    <property type="protein sequence ID" value="KAF5397591.1"/>
    <property type="molecule type" value="Genomic_DNA"/>
</dbReference>
<sequence>MNAIISAVQNWEMPPVVLSNSEHNVTISWDGTYHVRQFAVRVELNWTEGTDTYVRTVGNNSTEHLINRHEPSQFLRIQFNIYDAEGSVVLSSSQCLLPWFRSHNAPAFHVRNSPSHNALLVEILQPEGASSDCECTVHLNITQLNGWSKIHILSAPGIHLLPYSTSQMPQQLSACFTTSGIDCTSEKSHITRKSDEGE</sequence>
<evidence type="ECO:0000313" key="1">
    <source>
        <dbReference type="EMBL" id="KAF5397591.1"/>
    </source>
</evidence>